<dbReference type="Gene3D" id="3.40.630.30">
    <property type="match status" value="1"/>
</dbReference>
<evidence type="ECO:0000256" key="1">
    <source>
        <dbReference type="ARBA" id="ARBA00010107"/>
    </source>
</evidence>
<dbReference type="EC" id="2.3.1.48" evidence="2"/>
<dbReference type="VEuPathDB" id="TriTrypDB:TCDM_05995"/>
<dbReference type="VEuPathDB" id="TriTrypDB:TcBrA4_0011730"/>
<dbReference type="Pfam" id="PF01853">
    <property type="entry name" value="MOZ_SAS"/>
    <property type="match status" value="1"/>
</dbReference>
<dbReference type="PANTHER" id="PTHR10615">
    <property type="entry name" value="HISTONE ACETYLTRANSFERASE"/>
    <property type="match status" value="1"/>
</dbReference>
<name>A0A2V2UIG5_TRYCR</name>
<dbReference type="VEuPathDB" id="TriTrypDB:ECC02_000401"/>
<dbReference type="EMBL" id="PRFA01000286">
    <property type="protein sequence ID" value="PWU83790.1"/>
    <property type="molecule type" value="Genomic_DNA"/>
</dbReference>
<comment type="caution">
    <text evidence="7">The sequence shown here is derived from an EMBL/GenBank/DDBJ whole genome shotgun (WGS) entry which is preliminary data.</text>
</comment>
<evidence type="ECO:0000256" key="4">
    <source>
        <dbReference type="ARBA" id="ARBA00022990"/>
    </source>
</evidence>
<protein>
    <recommendedName>
        <fullName evidence="2">histone acetyltransferase</fullName>
        <ecNumber evidence="2">2.3.1.48</ecNumber>
    </recommendedName>
</protein>
<dbReference type="VEuPathDB" id="TriTrypDB:TcCLB.507611.290"/>
<dbReference type="GO" id="GO:0003712">
    <property type="term" value="F:transcription coregulator activity"/>
    <property type="evidence" value="ECO:0007669"/>
    <property type="project" value="TreeGrafter"/>
</dbReference>
<evidence type="ECO:0000256" key="3">
    <source>
        <dbReference type="ARBA" id="ARBA00022679"/>
    </source>
</evidence>
<dbReference type="OrthoDB" id="787137at2759"/>
<dbReference type="Proteomes" id="UP000246121">
    <property type="component" value="Unassembled WGS sequence"/>
</dbReference>
<dbReference type="GO" id="GO:0003682">
    <property type="term" value="F:chromatin binding"/>
    <property type="evidence" value="ECO:0007669"/>
    <property type="project" value="TreeGrafter"/>
</dbReference>
<dbReference type="VEuPathDB" id="TriTrypDB:TcCL_ESM08287"/>
<dbReference type="VEuPathDB" id="TriTrypDB:TcCLB.507723.110"/>
<dbReference type="AlphaFoldDB" id="A0A2V2UIG5"/>
<dbReference type="PANTHER" id="PTHR10615:SF208">
    <property type="entry name" value="HISTONE ACETYLTRANSFERASE"/>
    <property type="match status" value="1"/>
</dbReference>
<dbReference type="VEuPathDB" id="TriTrypDB:TcG_09038"/>
<dbReference type="GO" id="GO:0000785">
    <property type="term" value="C:chromatin"/>
    <property type="evidence" value="ECO:0007669"/>
    <property type="project" value="TreeGrafter"/>
</dbReference>
<dbReference type="InterPro" id="IPR036388">
    <property type="entry name" value="WH-like_DNA-bd_sf"/>
</dbReference>
<accession>A0A2V2UIG5</accession>
<dbReference type="PROSITE" id="PS51726">
    <property type="entry name" value="MYST_HAT"/>
    <property type="match status" value="1"/>
</dbReference>
<keyword evidence="3 7" id="KW-0808">Transferase</keyword>
<reference evidence="7 8" key="1">
    <citation type="journal article" date="2018" name="Microb. Genom.">
        <title>Expanding an expanded genome: long-read sequencing of Trypanosoma cruzi.</title>
        <authorList>
            <person name="Berna L."/>
            <person name="Rodriguez M."/>
            <person name="Chiribao M.L."/>
            <person name="Parodi-Talice A."/>
            <person name="Pita S."/>
            <person name="Rijo G."/>
            <person name="Alvarez-Valin F."/>
            <person name="Robello C."/>
        </authorList>
    </citation>
    <scope>NUCLEOTIDE SEQUENCE [LARGE SCALE GENOMIC DNA]</scope>
    <source>
        <strain evidence="7 8">Dm28c</strain>
    </source>
</reference>
<feature type="domain" description="MYST-type HAT" evidence="6">
    <location>
        <begin position="1"/>
        <end position="280"/>
    </location>
</feature>
<dbReference type="VEuPathDB" id="TriTrypDB:Tc_MARK_6097"/>
<dbReference type="InterPro" id="IPR050603">
    <property type="entry name" value="MYST_HAT"/>
</dbReference>
<keyword evidence="4" id="KW-0007">Acetylation</keyword>
<gene>
    <name evidence="7" type="ORF">C4B63_286g16</name>
</gene>
<evidence type="ECO:0000256" key="2">
    <source>
        <dbReference type="ARBA" id="ARBA00013184"/>
    </source>
</evidence>
<dbReference type="GO" id="GO:0006357">
    <property type="term" value="P:regulation of transcription by RNA polymerase II"/>
    <property type="evidence" value="ECO:0007669"/>
    <property type="project" value="TreeGrafter"/>
</dbReference>
<proteinExistence type="inferred from homology"/>
<evidence type="ECO:0000259" key="6">
    <source>
        <dbReference type="PROSITE" id="PS51726"/>
    </source>
</evidence>
<dbReference type="VEuPathDB" id="TriTrypDB:C3747_91g27"/>
<evidence type="ECO:0000313" key="7">
    <source>
        <dbReference type="EMBL" id="PWU83790.1"/>
    </source>
</evidence>
<dbReference type="VEuPathDB" id="TriTrypDB:TcYC6_0012180"/>
<dbReference type="VEuPathDB" id="TriTrypDB:TcBrA4_0011830"/>
<feature type="active site" description="Proton donor/acceptor" evidence="5">
    <location>
        <position position="186"/>
    </location>
</feature>
<dbReference type="GO" id="GO:0005634">
    <property type="term" value="C:nucleus"/>
    <property type="evidence" value="ECO:0007669"/>
    <property type="project" value="TreeGrafter"/>
</dbReference>
<dbReference type="SUPFAM" id="SSF55729">
    <property type="entry name" value="Acyl-CoA N-acyltransferases (Nat)"/>
    <property type="match status" value="1"/>
</dbReference>
<evidence type="ECO:0000313" key="8">
    <source>
        <dbReference type="Proteomes" id="UP000246121"/>
    </source>
</evidence>
<dbReference type="Gene3D" id="1.10.10.10">
    <property type="entry name" value="Winged helix-like DNA-binding domain superfamily/Winged helix DNA-binding domain"/>
    <property type="match status" value="1"/>
</dbReference>
<dbReference type="FunFam" id="3.40.630.30:FF:000159">
    <property type="entry name" value="Histone acetyltransferase"/>
    <property type="match status" value="1"/>
</dbReference>
<dbReference type="VEuPathDB" id="TriTrypDB:TCSYLVIO_004575"/>
<comment type="similarity">
    <text evidence="1">Belongs to the MYST (SAS/MOZ) family.</text>
</comment>
<organism evidence="7 8">
    <name type="scientific">Trypanosoma cruzi</name>
    <dbReference type="NCBI Taxonomy" id="5693"/>
    <lineage>
        <taxon>Eukaryota</taxon>
        <taxon>Discoba</taxon>
        <taxon>Euglenozoa</taxon>
        <taxon>Kinetoplastea</taxon>
        <taxon>Metakinetoplastina</taxon>
        <taxon>Trypanosomatida</taxon>
        <taxon>Trypanosomatidae</taxon>
        <taxon>Trypanosoma</taxon>
        <taxon>Schizotrypanum</taxon>
    </lineage>
</organism>
<dbReference type="GO" id="GO:0004402">
    <property type="term" value="F:histone acetyltransferase activity"/>
    <property type="evidence" value="ECO:0007669"/>
    <property type="project" value="InterPro"/>
</dbReference>
<dbReference type="InterPro" id="IPR016181">
    <property type="entry name" value="Acyl_CoA_acyltransferase"/>
</dbReference>
<dbReference type="InterPro" id="IPR002717">
    <property type="entry name" value="HAT_MYST-type"/>
</dbReference>
<evidence type="ECO:0000256" key="5">
    <source>
        <dbReference type="PIRSR" id="PIRSR602717-51"/>
    </source>
</evidence>
<dbReference type="VEuPathDB" id="TriTrypDB:BCY84_07439"/>
<sequence>MKRKRLDSFTIKTLFREYMVEYLHCGFVGKEDFTDVFMCEACLSWLSSARELREHMEVCPYRFWVPGDEIYRCRRRRFVVFEIDGRKMASVPYTRRIARLAKHFIEEKTTLDDLHFFAIVVLFEVDDYGYHFVGYFSKEWRKSVACNNSLSCVMVLPPYRNKGYGAFLIEISYEMGRIEGIPGSPERPLSAAGKKVFSRIWREEILQAIFSLNEEGIPLTMNLLSWESGMAIEDVAVALHRLNAVFFVNKHGPLLHLPSGTMAFAKRRGKLNIKSLIWTSLH</sequence>
<dbReference type="VEuPathDB" id="TriTrypDB:C4B63_286g16"/>